<dbReference type="AlphaFoldDB" id="X1KCC9"/>
<comment type="caution">
    <text evidence="1">The sequence shown here is derived from an EMBL/GenBank/DDBJ whole genome shotgun (WGS) entry which is preliminary data.</text>
</comment>
<protein>
    <submittedName>
        <fullName evidence="1">Uncharacterized protein</fullName>
    </submittedName>
</protein>
<proteinExistence type="predicted"/>
<gene>
    <name evidence="1" type="ORF">S03H2_65595</name>
</gene>
<evidence type="ECO:0000313" key="1">
    <source>
        <dbReference type="EMBL" id="GAH87854.1"/>
    </source>
</evidence>
<reference evidence="1" key="1">
    <citation type="journal article" date="2014" name="Front. Microbiol.">
        <title>High frequency of phylogenetically diverse reductive dehalogenase-homologous genes in deep subseafloor sedimentary metagenomes.</title>
        <authorList>
            <person name="Kawai M."/>
            <person name="Futagami T."/>
            <person name="Toyoda A."/>
            <person name="Takaki Y."/>
            <person name="Nishi S."/>
            <person name="Hori S."/>
            <person name="Arai W."/>
            <person name="Tsubouchi T."/>
            <person name="Morono Y."/>
            <person name="Uchiyama I."/>
            <person name="Ito T."/>
            <person name="Fujiyama A."/>
            <person name="Inagaki F."/>
            <person name="Takami H."/>
        </authorList>
    </citation>
    <scope>NUCLEOTIDE SEQUENCE</scope>
    <source>
        <strain evidence="1">Expedition CK06-06</strain>
    </source>
</reference>
<sequence length="157" mass="17640">NPIEYISSDKELMEIAEGYISSIADSSNITFSSDSFWEQSEGQLLGALIGFIKKVYPASQQTFREVLGILTSENVRNPKKALNFFNKYKIKGSPLQLWKNFLLSEDKVRANILIGLATKLKLFSISGIENITSSTTVDMYSMGLRLSPYIKLIKSRT</sequence>
<dbReference type="GO" id="GO:0016020">
    <property type="term" value="C:membrane"/>
    <property type="evidence" value="ECO:0007669"/>
    <property type="project" value="InterPro"/>
</dbReference>
<dbReference type="InterPro" id="IPR003688">
    <property type="entry name" value="TraG/VirD4"/>
</dbReference>
<dbReference type="Pfam" id="PF02534">
    <property type="entry name" value="T4SS-DNA_transf"/>
    <property type="match status" value="1"/>
</dbReference>
<dbReference type="EMBL" id="BARU01042730">
    <property type="protein sequence ID" value="GAH87854.1"/>
    <property type="molecule type" value="Genomic_DNA"/>
</dbReference>
<accession>X1KCC9</accession>
<feature type="non-terminal residue" evidence="1">
    <location>
        <position position="1"/>
    </location>
</feature>
<organism evidence="1">
    <name type="scientific">marine sediment metagenome</name>
    <dbReference type="NCBI Taxonomy" id="412755"/>
    <lineage>
        <taxon>unclassified sequences</taxon>
        <taxon>metagenomes</taxon>
        <taxon>ecological metagenomes</taxon>
    </lineage>
</organism>
<name>X1KCC9_9ZZZZ</name>